<dbReference type="InterPro" id="IPR058533">
    <property type="entry name" value="Cation_efflux_TM"/>
</dbReference>
<dbReference type="EMBL" id="JAODUO010000645">
    <property type="protein sequence ID" value="KAK2176682.1"/>
    <property type="molecule type" value="Genomic_DNA"/>
</dbReference>
<keyword evidence="3 12" id="KW-0812">Transmembrane</keyword>
<dbReference type="AlphaFoldDB" id="A0AAD9KSH7"/>
<feature type="region of interest" description="Disordered" evidence="11">
    <location>
        <begin position="406"/>
        <end position="443"/>
    </location>
</feature>
<dbReference type="PANTHER" id="PTHR46531:SF1">
    <property type="entry name" value="ZINC TRANSPORTER 6"/>
    <property type="match status" value="1"/>
</dbReference>
<accession>A0AAD9KSH7</accession>
<feature type="transmembrane region" description="Helical" evidence="12">
    <location>
        <begin position="177"/>
        <end position="195"/>
    </location>
</feature>
<dbReference type="InterPro" id="IPR052005">
    <property type="entry name" value="CDF_SLC30A"/>
</dbReference>
<dbReference type="GO" id="GO:0008324">
    <property type="term" value="F:monoatomic cation transmembrane transporter activity"/>
    <property type="evidence" value="ECO:0007669"/>
    <property type="project" value="InterPro"/>
</dbReference>
<gene>
    <name evidence="14" type="ORF">NP493_646g01082</name>
</gene>
<evidence type="ECO:0000256" key="12">
    <source>
        <dbReference type="SAM" id="Phobius"/>
    </source>
</evidence>
<organism evidence="14 15">
    <name type="scientific">Ridgeia piscesae</name>
    <name type="common">Tubeworm</name>
    <dbReference type="NCBI Taxonomy" id="27915"/>
    <lineage>
        <taxon>Eukaryota</taxon>
        <taxon>Metazoa</taxon>
        <taxon>Spiralia</taxon>
        <taxon>Lophotrochozoa</taxon>
        <taxon>Annelida</taxon>
        <taxon>Polychaeta</taxon>
        <taxon>Sedentaria</taxon>
        <taxon>Canalipalpata</taxon>
        <taxon>Sabellida</taxon>
        <taxon>Siboglinidae</taxon>
        <taxon>Ridgeia</taxon>
    </lineage>
</organism>
<comment type="subcellular location">
    <subcellularLocation>
        <location evidence="1">Golgi apparatus</location>
        <location evidence="1">trans-Golgi network membrane</location>
        <topology evidence="1">Multi-pass membrane protein</topology>
    </subcellularLocation>
</comment>
<evidence type="ECO:0000256" key="4">
    <source>
        <dbReference type="ARBA" id="ARBA00022833"/>
    </source>
</evidence>
<evidence type="ECO:0000256" key="8">
    <source>
        <dbReference type="ARBA" id="ARBA00023136"/>
    </source>
</evidence>
<feature type="transmembrane region" description="Helical" evidence="12">
    <location>
        <begin position="78"/>
        <end position="95"/>
    </location>
</feature>
<evidence type="ECO:0000256" key="7">
    <source>
        <dbReference type="ARBA" id="ARBA00023065"/>
    </source>
</evidence>
<feature type="domain" description="Cation efflux protein transmembrane" evidence="13">
    <location>
        <begin position="10"/>
        <end position="231"/>
    </location>
</feature>
<comment type="subunit">
    <text evidence="9">Heterodimer with SLC30A5; form a functional zinc ion transmembrane transporter.</text>
</comment>
<dbReference type="Proteomes" id="UP001209878">
    <property type="component" value="Unassembled WGS sequence"/>
</dbReference>
<proteinExistence type="predicted"/>
<dbReference type="GO" id="GO:0005794">
    <property type="term" value="C:Golgi apparatus"/>
    <property type="evidence" value="ECO:0007669"/>
    <property type="project" value="UniProtKB-SubCell"/>
</dbReference>
<reference evidence="14" key="1">
    <citation type="journal article" date="2023" name="Mol. Biol. Evol.">
        <title>Third-Generation Sequencing Reveals the Adaptive Role of the Epigenome in Three Deep-Sea Polychaetes.</title>
        <authorList>
            <person name="Perez M."/>
            <person name="Aroh O."/>
            <person name="Sun Y."/>
            <person name="Lan Y."/>
            <person name="Juniper S.K."/>
            <person name="Young C.R."/>
            <person name="Angers B."/>
            <person name="Qian P.Y."/>
        </authorList>
    </citation>
    <scope>NUCLEOTIDE SEQUENCE</scope>
    <source>
        <strain evidence="14">R07B-5</strain>
    </source>
</reference>
<dbReference type="Pfam" id="PF01545">
    <property type="entry name" value="Cation_efflux"/>
    <property type="match status" value="1"/>
</dbReference>
<feature type="region of interest" description="Disordered" evidence="11">
    <location>
        <begin position="327"/>
        <end position="361"/>
    </location>
</feature>
<feature type="compositionally biased region" description="Basic residues" evidence="11">
    <location>
        <begin position="431"/>
        <end position="443"/>
    </location>
</feature>
<evidence type="ECO:0000256" key="5">
    <source>
        <dbReference type="ARBA" id="ARBA00022989"/>
    </source>
</evidence>
<evidence type="ECO:0000256" key="3">
    <source>
        <dbReference type="ARBA" id="ARBA00022692"/>
    </source>
</evidence>
<keyword evidence="2" id="KW-0813">Transport</keyword>
<dbReference type="InterPro" id="IPR027469">
    <property type="entry name" value="Cation_efflux_TMD_sf"/>
</dbReference>
<dbReference type="GO" id="GO:0006829">
    <property type="term" value="P:zinc ion transport"/>
    <property type="evidence" value="ECO:0007669"/>
    <property type="project" value="TreeGrafter"/>
</dbReference>
<sequence length="443" mass="48916">MTADRQGKKILIFACFNVLCSVMLLVWCNQTNSMALTAYSYLTIFDLFRLLTCLISMWVGKQKPTWNFSFGYERFEVLAVFSSTLLAQLGGLFIFKESIERMLQQPEIHTGRLLMGTSVGYFFHLAVTYNMDNKAFNHVIEASSSSWLQEHVTDMSESICHVVPGLSKLLLPRLNPFALIGSAGAAALLATYIAIDVNEYYTADTWAAIWIAAMTWGTMFPMCVYSGKILLQTTPSYIIGQLDKCIREASTLDGVLEFRHEHFWTLAFGTMAGSVHVRIRRDADEQMVLSHVYHRLSNLLSVLTIQVFKDDWSRPSTYQILGDSSLLSKMRPGSTPPKMASHSHSHGPSGAAHSHSHNSSITHNITPELFAAPAYDTQRASPRTVDPLAKSSAFTSANLVTPPACAGHSHLGSGPVGGASQHAVELDSSKHHGHSHNHHGHSH</sequence>
<feature type="transmembrane region" description="Helical" evidence="12">
    <location>
        <begin position="207"/>
        <end position="225"/>
    </location>
</feature>
<dbReference type="Gene3D" id="1.20.1510.10">
    <property type="entry name" value="Cation efflux protein transmembrane domain"/>
    <property type="match status" value="1"/>
</dbReference>
<evidence type="ECO:0000256" key="9">
    <source>
        <dbReference type="ARBA" id="ARBA00038600"/>
    </source>
</evidence>
<evidence type="ECO:0000256" key="1">
    <source>
        <dbReference type="ARBA" id="ARBA00004166"/>
    </source>
</evidence>
<evidence type="ECO:0000256" key="11">
    <source>
        <dbReference type="SAM" id="MobiDB-lite"/>
    </source>
</evidence>
<evidence type="ECO:0000256" key="10">
    <source>
        <dbReference type="ARBA" id="ARBA00045455"/>
    </source>
</evidence>
<keyword evidence="7" id="KW-0406">Ion transport</keyword>
<keyword evidence="4" id="KW-0862">Zinc</keyword>
<dbReference type="SUPFAM" id="SSF161111">
    <property type="entry name" value="Cation efflux protein transmembrane domain-like"/>
    <property type="match status" value="1"/>
</dbReference>
<evidence type="ECO:0000259" key="13">
    <source>
        <dbReference type="Pfam" id="PF01545"/>
    </source>
</evidence>
<keyword evidence="6" id="KW-0333">Golgi apparatus</keyword>
<feature type="transmembrane region" description="Helical" evidence="12">
    <location>
        <begin position="39"/>
        <end position="58"/>
    </location>
</feature>
<feature type="compositionally biased region" description="Low complexity" evidence="11">
    <location>
        <begin position="346"/>
        <end position="361"/>
    </location>
</feature>
<evidence type="ECO:0000256" key="6">
    <source>
        <dbReference type="ARBA" id="ARBA00023034"/>
    </source>
</evidence>
<feature type="transmembrane region" description="Helical" evidence="12">
    <location>
        <begin position="6"/>
        <end position="27"/>
    </location>
</feature>
<evidence type="ECO:0000313" key="15">
    <source>
        <dbReference type="Proteomes" id="UP001209878"/>
    </source>
</evidence>
<dbReference type="GO" id="GO:0016020">
    <property type="term" value="C:membrane"/>
    <property type="evidence" value="ECO:0007669"/>
    <property type="project" value="InterPro"/>
</dbReference>
<keyword evidence="8 12" id="KW-0472">Membrane</keyword>
<keyword evidence="15" id="KW-1185">Reference proteome</keyword>
<name>A0AAD9KSH7_RIDPI</name>
<evidence type="ECO:0000313" key="14">
    <source>
        <dbReference type="EMBL" id="KAK2176682.1"/>
    </source>
</evidence>
<dbReference type="PANTHER" id="PTHR46531">
    <property type="entry name" value="ZINC TRANSPORTER 6"/>
    <property type="match status" value="1"/>
</dbReference>
<evidence type="ECO:0000256" key="2">
    <source>
        <dbReference type="ARBA" id="ARBA00022448"/>
    </source>
</evidence>
<protein>
    <recommendedName>
        <fullName evidence="13">Cation efflux protein transmembrane domain-containing protein</fullName>
    </recommendedName>
</protein>
<comment type="function">
    <text evidence="10">Has probably no intrinsic transporter activity but together with SLC30A5 forms a functional zinc ion:proton antiporter heterodimer, mediating zinc entry into the lumen of organelles along the secretory pathway. As part of that zinc ion:proton antiporter, contributes to zinc ion homeostasis within the early secretory pathway and regulates the activation and folding of enzymes like alkaline phosphatases and enzymes involved in phosphatidylinositol glycan anchor biosynthesis.</text>
</comment>
<keyword evidence="5 12" id="KW-1133">Transmembrane helix</keyword>
<comment type="caution">
    <text evidence="14">The sequence shown here is derived from an EMBL/GenBank/DDBJ whole genome shotgun (WGS) entry which is preliminary data.</text>
</comment>